<sequence>MCLILHHIQKLSKVCQDVMNDKIEKFVGMEFTLVCILLCVKAFNQLMFHFEREYQFDIVLFV</sequence>
<comment type="caution">
    <text evidence="2">The sequence shown here is derived from an EMBL/GenBank/DDBJ whole genome shotgun (WGS) entry which is preliminary data.</text>
</comment>
<proteinExistence type="predicted"/>
<accession>A0ABQ9FWS3</accession>
<keyword evidence="1" id="KW-0812">Transmembrane</keyword>
<evidence type="ECO:0000313" key="2">
    <source>
        <dbReference type="EMBL" id="KAJ8320173.1"/>
    </source>
</evidence>
<feature type="transmembrane region" description="Helical" evidence="1">
    <location>
        <begin position="26"/>
        <end position="43"/>
    </location>
</feature>
<dbReference type="EMBL" id="JARBDR010000141">
    <property type="protein sequence ID" value="KAJ8320173.1"/>
    <property type="molecule type" value="Genomic_DNA"/>
</dbReference>
<gene>
    <name evidence="2" type="ORF">KUTeg_001760</name>
</gene>
<evidence type="ECO:0000256" key="1">
    <source>
        <dbReference type="SAM" id="Phobius"/>
    </source>
</evidence>
<evidence type="ECO:0000313" key="3">
    <source>
        <dbReference type="Proteomes" id="UP001217089"/>
    </source>
</evidence>
<organism evidence="2 3">
    <name type="scientific">Tegillarca granosa</name>
    <name type="common">Malaysian cockle</name>
    <name type="synonym">Anadara granosa</name>
    <dbReference type="NCBI Taxonomy" id="220873"/>
    <lineage>
        <taxon>Eukaryota</taxon>
        <taxon>Metazoa</taxon>
        <taxon>Spiralia</taxon>
        <taxon>Lophotrochozoa</taxon>
        <taxon>Mollusca</taxon>
        <taxon>Bivalvia</taxon>
        <taxon>Autobranchia</taxon>
        <taxon>Pteriomorphia</taxon>
        <taxon>Arcoida</taxon>
        <taxon>Arcoidea</taxon>
        <taxon>Arcidae</taxon>
        <taxon>Tegillarca</taxon>
    </lineage>
</organism>
<keyword evidence="3" id="KW-1185">Reference proteome</keyword>
<name>A0ABQ9FWS3_TEGGR</name>
<protein>
    <submittedName>
        <fullName evidence="2">Uncharacterized protein</fullName>
    </submittedName>
</protein>
<keyword evidence="1" id="KW-1133">Transmembrane helix</keyword>
<dbReference type="Proteomes" id="UP001217089">
    <property type="component" value="Unassembled WGS sequence"/>
</dbReference>
<keyword evidence="1" id="KW-0472">Membrane</keyword>
<reference evidence="2 3" key="1">
    <citation type="submission" date="2022-12" db="EMBL/GenBank/DDBJ databases">
        <title>Chromosome-level genome of Tegillarca granosa.</title>
        <authorList>
            <person name="Kim J."/>
        </authorList>
    </citation>
    <scope>NUCLEOTIDE SEQUENCE [LARGE SCALE GENOMIC DNA]</scope>
    <source>
        <strain evidence="2">Teg-2019</strain>
        <tissue evidence="2">Adductor muscle</tissue>
    </source>
</reference>